<feature type="transmembrane region" description="Helical" evidence="1">
    <location>
        <begin position="12"/>
        <end position="29"/>
    </location>
</feature>
<proteinExistence type="predicted"/>
<dbReference type="EMBL" id="MN740324">
    <property type="protein sequence ID" value="QHU00221.1"/>
    <property type="molecule type" value="Genomic_DNA"/>
</dbReference>
<accession>A0A6C0J636</accession>
<dbReference type="AlphaFoldDB" id="A0A6C0J636"/>
<organism evidence="2">
    <name type="scientific">viral metagenome</name>
    <dbReference type="NCBI Taxonomy" id="1070528"/>
    <lineage>
        <taxon>unclassified sequences</taxon>
        <taxon>metagenomes</taxon>
        <taxon>organismal metagenomes</taxon>
    </lineage>
</organism>
<protein>
    <submittedName>
        <fullName evidence="2">Uncharacterized protein</fullName>
    </submittedName>
</protein>
<keyword evidence="1" id="KW-0472">Membrane</keyword>
<reference evidence="2" key="1">
    <citation type="journal article" date="2020" name="Nature">
        <title>Giant virus diversity and host interactions through global metagenomics.</title>
        <authorList>
            <person name="Schulz F."/>
            <person name="Roux S."/>
            <person name="Paez-Espino D."/>
            <person name="Jungbluth S."/>
            <person name="Walsh D.A."/>
            <person name="Denef V.J."/>
            <person name="McMahon K.D."/>
            <person name="Konstantinidis K.T."/>
            <person name="Eloe-Fadrosh E.A."/>
            <person name="Kyrpides N.C."/>
            <person name="Woyke T."/>
        </authorList>
    </citation>
    <scope>NUCLEOTIDE SEQUENCE</scope>
    <source>
        <strain evidence="2">GVMAG-M-3300025860-12</strain>
    </source>
</reference>
<name>A0A6C0J636_9ZZZZ</name>
<evidence type="ECO:0000256" key="1">
    <source>
        <dbReference type="SAM" id="Phobius"/>
    </source>
</evidence>
<evidence type="ECO:0000313" key="2">
    <source>
        <dbReference type="EMBL" id="QHU00221.1"/>
    </source>
</evidence>
<keyword evidence="1" id="KW-0812">Transmembrane</keyword>
<sequence length="91" mass="9562">MLSFDNSVSVLSYVGLTLVSGALVSILSYSHNSNYNNKCCTNDNCSDTTKCNDLIFKNPCPVGRVSRGALLTGIVSIGASNLLSVVSSLRA</sequence>
<keyword evidence="1" id="KW-1133">Transmembrane helix</keyword>